<dbReference type="AlphaFoldDB" id="A0A2P2DXM9"/>
<evidence type="ECO:0000313" key="2">
    <source>
        <dbReference type="EMBL" id="GBF49385.1"/>
    </source>
</evidence>
<dbReference type="EMBL" id="BFBB01000003">
    <property type="protein sequence ID" value="GBF49385.1"/>
    <property type="molecule type" value="Genomic_DNA"/>
</dbReference>
<comment type="caution">
    <text evidence="2">The sequence shown here is derived from an EMBL/GenBank/DDBJ whole genome shotgun (WGS) entry which is preliminary data.</text>
</comment>
<sequence length="142" mass="16445">MNEKVKSYLIEWIKFELEQERIKNLEPELAFSTAYEKLSNLDEISSEFNEEDTDLANLIGDKILKNKNDYDYLVWLLNQIESGKNISSAFAHKYTVSFRTVAETTITSSIQLKFSVESIISIPENNEVAFYDIFGEEWKLAA</sequence>
<name>A0A2P2DXM9_9LEPT</name>
<feature type="domain" description="PIK helical" evidence="1">
    <location>
        <begin position="1"/>
        <end position="104"/>
    </location>
</feature>
<dbReference type="RefSeq" id="WP_108974231.1">
    <property type="nucleotide sequence ID" value="NZ_BFBB01000003.1"/>
</dbReference>
<accession>A0A2P2DXM9</accession>
<organism evidence="2 3">
    <name type="scientific">Leptospira ryugenii</name>
    <dbReference type="NCBI Taxonomy" id="1917863"/>
    <lineage>
        <taxon>Bacteria</taxon>
        <taxon>Pseudomonadati</taxon>
        <taxon>Spirochaetota</taxon>
        <taxon>Spirochaetia</taxon>
        <taxon>Leptospirales</taxon>
        <taxon>Leptospiraceae</taxon>
        <taxon>Leptospira</taxon>
    </lineage>
</organism>
<evidence type="ECO:0000259" key="1">
    <source>
        <dbReference type="PROSITE" id="PS51545"/>
    </source>
</evidence>
<protein>
    <recommendedName>
        <fullName evidence="1">PIK helical domain-containing protein</fullName>
    </recommendedName>
</protein>
<gene>
    <name evidence="2" type="ORF">LPTSP4_08980</name>
</gene>
<evidence type="ECO:0000313" key="3">
    <source>
        <dbReference type="Proteomes" id="UP000245133"/>
    </source>
</evidence>
<keyword evidence="3" id="KW-1185">Reference proteome</keyword>
<proteinExistence type="predicted"/>
<dbReference type="PROSITE" id="PS51545">
    <property type="entry name" value="PIK_HELICAL"/>
    <property type="match status" value="1"/>
</dbReference>
<dbReference type="InterPro" id="IPR001263">
    <property type="entry name" value="PI3K_accessory_dom"/>
</dbReference>
<dbReference type="Proteomes" id="UP000245133">
    <property type="component" value="Unassembled WGS sequence"/>
</dbReference>
<reference evidence="2 3" key="1">
    <citation type="submission" date="2018-02" db="EMBL/GenBank/DDBJ databases">
        <title>Novel Leptospira species isolated from soil and water in Japan.</title>
        <authorList>
            <person name="Nakao R."/>
            <person name="Masuzawa T."/>
        </authorList>
    </citation>
    <scope>NUCLEOTIDE SEQUENCE [LARGE SCALE GENOMIC DNA]</scope>
    <source>
        <strain evidence="2 3">YH101</strain>
    </source>
</reference>